<dbReference type="OrthoDB" id="9773249at2"/>
<evidence type="ECO:0000313" key="2">
    <source>
        <dbReference type="Proteomes" id="UP000199149"/>
    </source>
</evidence>
<proteinExistence type="predicted"/>
<dbReference type="EMBL" id="FOUZ01000020">
    <property type="protein sequence ID" value="SFN68387.1"/>
    <property type="molecule type" value="Genomic_DNA"/>
</dbReference>
<dbReference type="Gene3D" id="3.40.630.30">
    <property type="match status" value="1"/>
</dbReference>
<sequence length="500" mass="58982">MRILLDTNIIIHREASKVYNQDIGLLFHWLDKLHYEKCIHPATVEEINSYQDEEVVNTMKIKIVNYNVLRTLSQDTSQILHLNSLDKIQNDFNDTAILKELLNNRVDYLITEDKGIHRKAKFLGISEKVFKIDSFIEKVSFENPELSDYKVLSVKKDFFGNINLKDNFFSSFLEDYQEFEWWFNKKSDNISYICETNGEVKAFLYLKVEDSNSENYNDITPVFQPKKRLKIGTFKVESTGYKLGERFLKIIFDNALRNNVEELYVTIFDKREEQQRLISLLEEWGFVHWGTKETKNAIEQVFVRDFNKSVNANPQKSFPFVYRNVNKFIVPIYPEYHTELFPDSILNNESPRNFIENEPHRNALKKVYISRSFNRNLNPGDLIIFYRTGGNYQGVVSTIGIVESIIDNIPSEEKFIDLCRKRSVFSDAELKKYWNWTPNNRPFIVNFLYVDSFPTPKVNLNRLRELNIINSAPRGFEPIENSKFVELMREARANESYIVD</sequence>
<dbReference type="STRING" id="684065.SAMN05421738_1205"/>
<protein>
    <submittedName>
        <fullName evidence="1">Uncharacterized protein</fullName>
    </submittedName>
</protein>
<dbReference type="SUPFAM" id="SSF88723">
    <property type="entry name" value="PIN domain-like"/>
    <property type="match status" value="1"/>
</dbReference>
<reference evidence="2" key="1">
    <citation type="submission" date="2016-10" db="EMBL/GenBank/DDBJ databases">
        <authorList>
            <person name="Varghese N."/>
            <person name="Submissions S."/>
        </authorList>
    </citation>
    <scope>NUCLEOTIDE SEQUENCE [LARGE SCALE GENOMIC DNA]</scope>
    <source>
        <strain evidence="2">XJ109</strain>
    </source>
</reference>
<name>A0A1I5B119_9FLAO</name>
<gene>
    <name evidence="1" type="ORF">SAMN05421738_1205</name>
</gene>
<evidence type="ECO:0000313" key="1">
    <source>
        <dbReference type="EMBL" id="SFN68387.1"/>
    </source>
</evidence>
<organism evidence="1 2">
    <name type="scientific">Algoriella xinjiangensis</name>
    <dbReference type="NCBI Taxonomy" id="684065"/>
    <lineage>
        <taxon>Bacteria</taxon>
        <taxon>Pseudomonadati</taxon>
        <taxon>Bacteroidota</taxon>
        <taxon>Flavobacteriia</taxon>
        <taxon>Flavobacteriales</taxon>
        <taxon>Weeksellaceae</taxon>
        <taxon>Algoriella</taxon>
    </lineage>
</organism>
<dbReference type="CDD" id="cd18699">
    <property type="entry name" value="PIN_VapC_like"/>
    <property type="match status" value="1"/>
</dbReference>
<dbReference type="InterPro" id="IPR029060">
    <property type="entry name" value="PIN-like_dom_sf"/>
</dbReference>
<accession>A0A1I5B119</accession>
<keyword evidence="2" id="KW-1185">Reference proteome</keyword>
<dbReference type="RefSeq" id="WP_092910406.1">
    <property type="nucleotide sequence ID" value="NZ_FOUZ01000020.1"/>
</dbReference>
<dbReference type="AlphaFoldDB" id="A0A1I5B119"/>
<dbReference type="Proteomes" id="UP000199149">
    <property type="component" value="Unassembled WGS sequence"/>
</dbReference>
<dbReference type="SUPFAM" id="SSF55729">
    <property type="entry name" value="Acyl-CoA N-acyltransferases (Nat)"/>
    <property type="match status" value="1"/>
</dbReference>
<dbReference type="InterPro" id="IPR016181">
    <property type="entry name" value="Acyl_CoA_acyltransferase"/>
</dbReference>